<dbReference type="Pfam" id="PF00753">
    <property type="entry name" value="Lactamase_B"/>
    <property type="match status" value="1"/>
</dbReference>
<feature type="domain" description="Metallo-beta-lactamase" evidence="3">
    <location>
        <begin position="75"/>
        <end position="261"/>
    </location>
</feature>
<dbReference type="RefSeq" id="WP_322521393.1">
    <property type="nucleotide sequence ID" value="NZ_CP140153.1"/>
</dbReference>
<keyword evidence="2" id="KW-0732">Signal</keyword>
<dbReference type="Gene3D" id="3.60.15.10">
    <property type="entry name" value="Ribonuclease Z/Hydroxyacylglutathione hydrolase-like"/>
    <property type="match status" value="1"/>
</dbReference>
<name>A0ABZ0YW33_9GAMM</name>
<protein>
    <submittedName>
        <fullName evidence="4">MBL fold metallo-hydrolase</fullName>
    </submittedName>
</protein>
<organism evidence="4 5">
    <name type="scientific">Guyparkeria halophila</name>
    <dbReference type="NCBI Taxonomy" id="47960"/>
    <lineage>
        <taxon>Bacteria</taxon>
        <taxon>Pseudomonadati</taxon>
        <taxon>Pseudomonadota</taxon>
        <taxon>Gammaproteobacteria</taxon>
        <taxon>Chromatiales</taxon>
        <taxon>Thioalkalibacteraceae</taxon>
        <taxon>Guyparkeria</taxon>
    </lineage>
</organism>
<dbReference type="InterPro" id="IPR001279">
    <property type="entry name" value="Metallo-B-lactamas"/>
</dbReference>
<dbReference type="Proteomes" id="UP001327459">
    <property type="component" value="Chromosome"/>
</dbReference>
<feature type="signal peptide" evidence="2">
    <location>
        <begin position="1"/>
        <end position="32"/>
    </location>
</feature>
<feature type="chain" id="PRO_5046960206" evidence="2">
    <location>
        <begin position="33"/>
        <end position="331"/>
    </location>
</feature>
<reference evidence="4 5" key="1">
    <citation type="submission" date="2023-11" db="EMBL/GenBank/DDBJ databases">
        <title>MicrobeMod: A computational toolkit for identifying prokaryotic methylation and restriction-modification with nanopore sequencing.</title>
        <authorList>
            <person name="Crits-Christoph A."/>
            <person name="Kang S.C."/>
            <person name="Lee H."/>
            <person name="Ostrov N."/>
        </authorList>
    </citation>
    <scope>NUCLEOTIDE SEQUENCE [LARGE SCALE GENOMIC DNA]</scope>
    <source>
        <strain evidence="4 5">ATCC 49870</strain>
    </source>
</reference>
<dbReference type="SMART" id="SM00849">
    <property type="entry name" value="Lactamase_B"/>
    <property type="match status" value="1"/>
</dbReference>
<evidence type="ECO:0000313" key="4">
    <source>
        <dbReference type="EMBL" id="WQH16396.1"/>
    </source>
</evidence>
<evidence type="ECO:0000259" key="3">
    <source>
        <dbReference type="SMART" id="SM00849"/>
    </source>
</evidence>
<evidence type="ECO:0000256" key="2">
    <source>
        <dbReference type="SAM" id="SignalP"/>
    </source>
</evidence>
<gene>
    <name evidence="4" type="ORF">SR882_00430</name>
</gene>
<dbReference type="SUPFAM" id="SSF56281">
    <property type="entry name" value="Metallo-hydrolase/oxidoreductase"/>
    <property type="match status" value="1"/>
</dbReference>
<dbReference type="InterPro" id="IPR036866">
    <property type="entry name" value="RibonucZ/Hydroxyglut_hydro"/>
</dbReference>
<dbReference type="InterPro" id="IPR050855">
    <property type="entry name" value="NDM-1-like"/>
</dbReference>
<dbReference type="PANTHER" id="PTHR42951:SF4">
    <property type="entry name" value="ACYL-COENZYME A THIOESTERASE MBLAC2"/>
    <property type="match status" value="1"/>
</dbReference>
<accession>A0ABZ0YW33</accession>
<comment type="similarity">
    <text evidence="1">Belongs to the metallo-beta-lactamase superfamily. Class-B beta-lactamase family.</text>
</comment>
<proteinExistence type="inferred from homology"/>
<sequence length="331" mass="36613">MLTDWMRDTRNLAGSALLAMATTGLVAGPAAAQDDNPPDKAPDSMLYDMPQQVADDVWSAIGATQPYTYENSLHNNNLSFVIGEDAVLVMNAGASYQLAEALHEQIKQRTDVPVKYVVNENGQLHAAMASGYWIDQGAEVIGHVDAAEYYDGHAAAYVAQLKDIAEEKAEGTEYVPMSRTFEDRIELDLGGMTAEVVYFGEAHSPGDISVVIPERDVLIAGDMAFNIRMLPIFEYTDTAAWLETWPKFAEVAEGKTIIPGHGTPTDLETVEHYTKDYLVFLRTEIGRIIDEGGSLQDAYELDQSQFSHWHTFDELAGQNAGRVFQKMEFEF</sequence>
<evidence type="ECO:0000313" key="5">
    <source>
        <dbReference type="Proteomes" id="UP001327459"/>
    </source>
</evidence>
<evidence type="ECO:0000256" key="1">
    <source>
        <dbReference type="ARBA" id="ARBA00005250"/>
    </source>
</evidence>
<keyword evidence="5" id="KW-1185">Reference proteome</keyword>
<dbReference type="CDD" id="cd16282">
    <property type="entry name" value="metallo-hydrolase-like_MBL-fold"/>
    <property type="match status" value="1"/>
</dbReference>
<dbReference type="EMBL" id="CP140153">
    <property type="protein sequence ID" value="WQH16396.1"/>
    <property type="molecule type" value="Genomic_DNA"/>
</dbReference>
<dbReference type="PANTHER" id="PTHR42951">
    <property type="entry name" value="METALLO-BETA-LACTAMASE DOMAIN-CONTAINING"/>
    <property type="match status" value="1"/>
</dbReference>